<proteinExistence type="predicted"/>
<feature type="compositionally biased region" description="Basic residues" evidence="2">
    <location>
        <begin position="154"/>
        <end position="164"/>
    </location>
</feature>
<reference evidence="4 5" key="1">
    <citation type="journal article" date="2021" name="Sci. Rep.">
        <title>The genome of the diatom Chaetoceros tenuissimus carries an ancient integrated fragment of an extant virus.</title>
        <authorList>
            <person name="Hongo Y."/>
            <person name="Kimura K."/>
            <person name="Takaki Y."/>
            <person name="Yoshida Y."/>
            <person name="Baba S."/>
            <person name="Kobayashi G."/>
            <person name="Nagasaki K."/>
            <person name="Hano T."/>
            <person name="Tomaru Y."/>
        </authorList>
    </citation>
    <scope>NUCLEOTIDE SEQUENCE [LARGE SCALE GENOMIC DNA]</scope>
    <source>
        <strain evidence="4 5">NIES-3715</strain>
    </source>
</reference>
<evidence type="ECO:0000313" key="4">
    <source>
        <dbReference type="EMBL" id="GFH58993.1"/>
    </source>
</evidence>
<dbReference type="SUPFAM" id="SSF57863">
    <property type="entry name" value="ArfGap/RecO-like zinc finger"/>
    <property type="match status" value="1"/>
</dbReference>
<dbReference type="AlphaFoldDB" id="A0AAD3D778"/>
<dbReference type="EMBL" id="BLLK01000062">
    <property type="protein sequence ID" value="GFH58993.1"/>
    <property type="molecule type" value="Genomic_DNA"/>
</dbReference>
<dbReference type="Pfam" id="PF01412">
    <property type="entry name" value="ArfGap"/>
    <property type="match status" value="1"/>
</dbReference>
<feature type="compositionally biased region" description="Polar residues" evidence="2">
    <location>
        <begin position="413"/>
        <end position="424"/>
    </location>
</feature>
<organism evidence="4 5">
    <name type="scientific">Chaetoceros tenuissimus</name>
    <dbReference type="NCBI Taxonomy" id="426638"/>
    <lineage>
        <taxon>Eukaryota</taxon>
        <taxon>Sar</taxon>
        <taxon>Stramenopiles</taxon>
        <taxon>Ochrophyta</taxon>
        <taxon>Bacillariophyta</taxon>
        <taxon>Coscinodiscophyceae</taxon>
        <taxon>Chaetocerotophycidae</taxon>
        <taxon>Chaetocerotales</taxon>
        <taxon>Chaetocerotaceae</taxon>
        <taxon>Chaetoceros</taxon>
    </lineage>
</organism>
<evidence type="ECO:0000256" key="2">
    <source>
        <dbReference type="SAM" id="MobiDB-lite"/>
    </source>
</evidence>
<evidence type="ECO:0000256" key="1">
    <source>
        <dbReference type="PROSITE-ProRule" id="PRU00288"/>
    </source>
</evidence>
<dbReference type="Proteomes" id="UP001054902">
    <property type="component" value="Unassembled WGS sequence"/>
</dbReference>
<dbReference type="InterPro" id="IPR038508">
    <property type="entry name" value="ArfGAP_dom_sf"/>
</dbReference>
<evidence type="ECO:0000313" key="5">
    <source>
        <dbReference type="Proteomes" id="UP001054902"/>
    </source>
</evidence>
<protein>
    <recommendedName>
        <fullName evidence="3">Arf-GAP domain-containing protein</fullName>
    </recommendedName>
</protein>
<feature type="domain" description="Arf-GAP" evidence="3">
    <location>
        <begin position="5"/>
        <end position="128"/>
    </location>
</feature>
<dbReference type="SMART" id="SM00105">
    <property type="entry name" value="ArfGap"/>
    <property type="match status" value="1"/>
</dbReference>
<dbReference type="PANTHER" id="PTHR46085:SF3">
    <property type="entry name" value="ARF GTPASE ACTIVATING PROTEIN"/>
    <property type="match status" value="1"/>
</dbReference>
<sequence>MLSAEVAVKKLARAEENLFCPNCGSYSKFGFSTVCIKYYTFVCNSCKTAHQAVSHRCKSLTMSSWDQGEVLKLKRHGNEVARNTWLANAPPVGQGGRPKEGDDVNVFKRFIVTVYENKKYYSADGEVSSPVKSSIEAPPPQPTATFDAPTQPVKSRKPKQKAKPKAPAPAPAVDLLDFGAFDSAPTPGPSTQPANQSSVSTGNASNDFADFGAFESAAPSTSNQSSISVSSPTFDAFGDFSQAPAPAPVATNTFDPFDNTSADTSATATTQSNDLLSMTQPSTSTTASTTTKKPVMGNNQGTSSMISSMGQAPMMNNMGMNNMNNANMNMMNNTNMNMMNNMNMANFGGNNNMMMPNQGMMNSQQQMMMMQQQMNNMAIHQSQQNQMQNNFNMMNNGMMMGNMTGGNSMQGNRTMVSNTQPTNSVKKDANDPFAGLGF</sequence>
<keyword evidence="5" id="KW-1185">Reference proteome</keyword>
<dbReference type="InterPro" id="IPR001164">
    <property type="entry name" value="ArfGAP_dom"/>
</dbReference>
<dbReference type="InterPro" id="IPR044820">
    <property type="entry name" value="AGD14-like"/>
</dbReference>
<feature type="region of interest" description="Disordered" evidence="2">
    <location>
        <begin position="247"/>
        <end position="300"/>
    </location>
</feature>
<dbReference type="InterPro" id="IPR037278">
    <property type="entry name" value="ARFGAP/RecO"/>
</dbReference>
<keyword evidence="1" id="KW-0862">Zinc</keyword>
<feature type="compositionally biased region" description="Low complexity" evidence="2">
    <location>
        <begin position="258"/>
        <end position="291"/>
    </location>
</feature>
<dbReference type="PANTHER" id="PTHR46085">
    <property type="entry name" value="ARFGAP/RECO-RELATED"/>
    <property type="match status" value="1"/>
</dbReference>
<dbReference type="PROSITE" id="PS50115">
    <property type="entry name" value="ARFGAP"/>
    <property type="match status" value="1"/>
</dbReference>
<dbReference type="GO" id="GO:0005096">
    <property type="term" value="F:GTPase activator activity"/>
    <property type="evidence" value="ECO:0007669"/>
    <property type="project" value="InterPro"/>
</dbReference>
<keyword evidence="1" id="KW-0863">Zinc-finger</keyword>
<gene>
    <name evidence="4" type="ORF">CTEN210_15469</name>
</gene>
<feature type="region of interest" description="Disordered" evidence="2">
    <location>
        <begin position="129"/>
        <end position="206"/>
    </location>
</feature>
<dbReference type="GO" id="GO:0008270">
    <property type="term" value="F:zinc ion binding"/>
    <property type="evidence" value="ECO:0007669"/>
    <property type="project" value="UniProtKB-KW"/>
</dbReference>
<accession>A0AAD3D778</accession>
<evidence type="ECO:0000259" key="3">
    <source>
        <dbReference type="PROSITE" id="PS50115"/>
    </source>
</evidence>
<feature type="compositionally biased region" description="Polar residues" evidence="2">
    <location>
        <begin position="189"/>
        <end position="206"/>
    </location>
</feature>
<keyword evidence="1" id="KW-0479">Metal-binding</keyword>
<dbReference type="Gene3D" id="1.10.220.150">
    <property type="entry name" value="Arf GTPase activating protein"/>
    <property type="match status" value="1"/>
</dbReference>
<name>A0AAD3D778_9STRA</name>
<comment type="caution">
    <text evidence="4">The sequence shown here is derived from an EMBL/GenBank/DDBJ whole genome shotgun (WGS) entry which is preliminary data.</text>
</comment>
<feature type="region of interest" description="Disordered" evidence="2">
    <location>
        <begin position="411"/>
        <end position="438"/>
    </location>
</feature>